<name>A0ABP5EIT0_9MICO</name>
<sequence>MSHRRYGTRSDRGSATPLALSLLVGAMGLVVGLGLAAQAFLAHARADGTADLAALAAADAARGLAPGTPCEVAEELVTRDGADLVDCLANTSLGTVVVEVEVDLPPPLTVVRATGVAGPPG</sequence>
<evidence type="ECO:0000313" key="3">
    <source>
        <dbReference type="Proteomes" id="UP001500755"/>
    </source>
</evidence>
<gene>
    <name evidence="2" type="ORF">GCM10009755_02960</name>
</gene>
<protein>
    <recommendedName>
        <fullName evidence="1">Putative Flp pilus-assembly TadG-like N-terminal domain-containing protein</fullName>
    </recommendedName>
</protein>
<reference evidence="3" key="1">
    <citation type="journal article" date="2019" name="Int. J. Syst. Evol. Microbiol.">
        <title>The Global Catalogue of Microorganisms (GCM) 10K type strain sequencing project: providing services to taxonomists for standard genome sequencing and annotation.</title>
        <authorList>
            <consortium name="The Broad Institute Genomics Platform"/>
            <consortium name="The Broad Institute Genome Sequencing Center for Infectious Disease"/>
            <person name="Wu L."/>
            <person name="Ma J."/>
        </authorList>
    </citation>
    <scope>NUCLEOTIDE SEQUENCE [LARGE SCALE GENOMIC DNA]</scope>
    <source>
        <strain evidence="3">JCM 14546</strain>
    </source>
</reference>
<dbReference type="RefSeq" id="WP_344306320.1">
    <property type="nucleotide sequence ID" value="NZ_BAAANO010000004.1"/>
</dbReference>
<evidence type="ECO:0000259" key="1">
    <source>
        <dbReference type="Pfam" id="PF13400"/>
    </source>
</evidence>
<organism evidence="2 3">
    <name type="scientific">Brevibacterium samyangense</name>
    <dbReference type="NCBI Taxonomy" id="366888"/>
    <lineage>
        <taxon>Bacteria</taxon>
        <taxon>Bacillati</taxon>
        <taxon>Actinomycetota</taxon>
        <taxon>Actinomycetes</taxon>
        <taxon>Micrococcales</taxon>
        <taxon>Brevibacteriaceae</taxon>
        <taxon>Brevibacterium</taxon>
    </lineage>
</organism>
<feature type="domain" description="Putative Flp pilus-assembly TadG-like N-terminal" evidence="1">
    <location>
        <begin position="13"/>
        <end position="60"/>
    </location>
</feature>
<dbReference type="EMBL" id="BAAANO010000004">
    <property type="protein sequence ID" value="GAA1998981.1"/>
    <property type="molecule type" value="Genomic_DNA"/>
</dbReference>
<evidence type="ECO:0000313" key="2">
    <source>
        <dbReference type="EMBL" id="GAA1998981.1"/>
    </source>
</evidence>
<dbReference type="InterPro" id="IPR028087">
    <property type="entry name" value="Tad_N"/>
</dbReference>
<dbReference type="Proteomes" id="UP001500755">
    <property type="component" value="Unassembled WGS sequence"/>
</dbReference>
<keyword evidence="3" id="KW-1185">Reference proteome</keyword>
<comment type="caution">
    <text evidence="2">The sequence shown here is derived from an EMBL/GenBank/DDBJ whole genome shotgun (WGS) entry which is preliminary data.</text>
</comment>
<proteinExistence type="predicted"/>
<accession>A0ABP5EIT0</accession>
<dbReference type="NCBIfam" id="TIGR03816">
    <property type="entry name" value="tadE_like_DECH"/>
    <property type="match status" value="1"/>
</dbReference>
<dbReference type="InterPro" id="IPR021202">
    <property type="entry name" value="Rv3654c-like"/>
</dbReference>
<dbReference type="Pfam" id="PF13400">
    <property type="entry name" value="Tad"/>
    <property type="match status" value="1"/>
</dbReference>